<feature type="domain" description="Tet-like 2OG-Fe(II) oxygenase" evidence="1">
    <location>
        <begin position="2"/>
        <end position="83"/>
    </location>
</feature>
<accession>A0A0C3BL72</accession>
<reference evidence="3" key="2">
    <citation type="submission" date="2015-01" db="EMBL/GenBank/DDBJ databases">
        <title>Evolutionary Origins and Diversification of the Mycorrhizal Mutualists.</title>
        <authorList>
            <consortium name="DOE Joint Genome Institute"/>
            <consortium name="Mycorrhizal Genomics Consortium"/>
            <person name="Kohler A."/>
            <person name="Kuo A."/>
            <person name="Nagy L.G."/>
            <person name="Floudas D."/>
            <person name="Copeland A."/>
            <person name="Barry K.W."/>
            <person name="Cichocki N."/>
            <person name="Veneault-Fourrey C."/>
            <person name="LaButti K."/>
            <person name="Lindquist E.A."/>
            <person name="Lipzen A."/>
            <person name="Lundell T."/>
            <person name="Morin E."/>
            <person name="Murat C."/>
            <person name="Riley R."/>
            <person name="Ohm R."/>
            <person name="Sun H."/>
            <person name="Tunlid A."/>
            <person name="Henrissat B."/>
            <person name="Grigoriev I.V."/>
            <person name="Hibbett D.S."/>
            <person name="Martin F."/>
        </authorList>
    </citation>
    <scope>NUCLEOTIDE SEQUENCE [LARGE SCALE GENOMIC DNA]</scope>
    <source>
        <strain evidence="3">h7</strain>
    </source>
</reference>
<dbReference type="OrthoDB" id="3132747at2759"/>
<evidence type="ECO:0000313" key="3">
    <source>
        <dbReference type="Proteomes" id="UP000053424"/>
    </source>
</evidence>
<proteinExistence type="predicted"/>
<gene>
    <name evidence="2" type="ORF">M413DRAFT_30926</name>
</gene>
<dbReference type="AlphaFoldDB" id="A0A0C3BL72"/>
<evidence type="ECO:0000259" key="1">
    <source>
        <dbReference type="Pfam" id="PF20515"/>
    </source>
</evidence>
<reference evidence="2 3" key="1">
    <citation type="submission" date="2014-04" db="EMBL/GenBank/DDBJ databases">
        <authorList>
            <consortium name="DOE Joint Genome Institute"/>
            <person name="Kuo A."/>
            <person name="Gay G."/>
            <person name="Dore J."/>
            <person name="Kohler A."/>
            <person name="Nagy L.G."/>
            <person name="Floudas D."/>
            <person name="Copeland A."/>
            <person name="Barry K.W."/>
            <person name="Cichocki N."/>
            <person name="Veneault-Fourrey C."/>
            <person name="LaButti K."/>
            <person name="Lindquist E.A."/>
            <person name="Lipzen A."/>
            <person name="Lundell T."/>
            <person name="Morin E."/>
            <person name="Murat C."/>
            <person name="Sun H."/>
            <person name="Tunlid A."/>
            <person name="Henrissat B."/>
            <person name="Grigoriev I.V."/>
            <person name="Hibbett D.S."/>
            <person name="Martin F."/>
            <person name="Nordberg H.P."/>
            <person name="Cantor M.N."/>
            <person name="Hua S.X."/>
        </authorList>
    </citation>
    <scope>NUCLEOTIDE SEQUENCE [LARGE SCALE GENOMIC DNA]</scope>
    <source>
        <strain evidence="3">h7</strain>
    </source>
</reference>
<dbReference type="InterPro" id="IPR046798">
    <property type="entry name" value="2OG-FeII_Oxy_6"/>
</dbReference>
<organism evidence="2 3">
    <name type="scientific">Hebeloma cylindrosporum</name>
    <dbReference type="NCBI Taxonomy" id="76867"/>
    <lineage>
        <taxon>Eukaryota</taxon>
        <taxon>Fungi</taxon>
        <taxon>Dikarya</taxon>
        <taxon>Basidiomycota</taxon>
        <taxon>Agaricomycotina</taxon>
        <taxon>Agaricomycetes</taxon>
        <taxon>Agaricomycetidae</taxon>
        <taxon>Agaricales</taxon>
        <taxon>Agaricineae</taxon>
        <taxon>Hymenogastraceae</taxon>
        <taxon>Hebeloma</taxon>
    </lineage>
</organism>
<sequence length="137" mass="15707">MRDDFSNYQHQDEDEVAVVYELWWPALVDDAGEHYMLSESCSHERIRGGSFLLGEYGVGVELDKCHGLVEIAWRGSTDFHGTTLSFSDPGTTRFGTLVQITKKTPLSTHRWRSKGFSKRLGIITYHDQVKIAQKKYH</sequence>
<evidence type="ECO:0000313" key="2">
    <source>
        <dbReference type="EMBL" id="KIM37465.1"/>
    </source>
</evidence>
<protein>
    <recommendedName>
        <fullName evidence="1">Tet-like 2OG-Fe(II) oxygenase domain-containing protein</fullName>
    </recommendedName>
</protein>
<keyword evidence="3" id="KW-1185">Reference proteome</keyword>
<name>A0A0C3BL72_HEBCY</name>
<dbReference type="HOGENOM" id="CLU_1865373_0_0_1"/>
<dbReference type="EMBL" id="KN831797">
    <property type="protein sequence ID" value="KIM37465.1"/>
    <property type="molecule type" value="Genomic_DNA"/>
</dbReference>
<dbReference type="Pfam" id="PF20515">
    <property type="entry name" value="2OG-FeII_Oxy_6"/>
    <property type="match status" value="1"/>
</dbReference>
<dbReference type="Proteomes" id="UP000053424">
    <property type="component" value="Unassembled WGS sequence"/>
</dbReference>